<gene>
    <name evidence="3" type="ordered locus">SAR116_1998</name>
</gene>
<dbReference type="EMBL" id="CP001751">
    <property type="protein sequence ID" value="ADE40241.1"/>
    <property type="molecule type" value="Genomic_DNA"/>
</dbReference>
<dbReference type="Pfam" id="PF01451">
    <property type="entry name" value="LMWPc"/>
    <property type="match status" value="1"/>
</dbReference>
<keyword evidence="3" id="KW-0560">Oxidoreductase</keyword>
<keyword evidence="4" id="KW-1185">Reference proteome</keyword>
<name>D5BN48_PUNMI</name>
<evidence type="ECO:0000256" key="1">
    <source>
        <dbReference type="ARBA" id="ARBA00022849"/>
    </source>
</evidence>
<dbReference type="PANTHER" id="PTHR43428">
    <property type="entry name" value="ARSENATE REDUCTASE"/>
    <property type="match status" value="1"/>
</dbReference>
<proteinExistence type="predicted"/>
<dbReference type="SMART" id="SM00226">
    <property type="entry name" value="LMWPc"/>
    <property type="match status" value="1"/>
</dbReference>
<protein>
    <submittedName>
        <fullName evidence="3">Arsenate reductase</fullName>
        <ecNumber evidence="3">1.20.4.1</ecNumber>
    </submittedName>
</protein>
<dbReference type="HOGENOM" id="CLU_071415_3_0_5"/>
<dbReference type="InterPro" id="IPR023485">
    <property type="entry name" value="Ptyr_pPase"/>
</dbReference>
<feature type="domain" description="Phosphotyrosine protein phosphatase I" evidence="2">
    <location>
        <begin position="13"/>
        <end position="151"/>
    </location>
</feature>
<dbReference type="PANTHER" id="PTHR43428:SF1">
    <property type="entry name" value="ARSENATE REDUCTASE"/>
    <property type="match status" value="1"/>
</dbReference>
<evidence type="ECO:0000313" key="4">
    <source>
        <dbReference type="Proteomes" id="UP000007460"/>
    </source>
</evidence>
<evidence type="ECO:0000259" key="2">
    <source>
        <dbReference type="SMART" id="SM00226"/>
    </source>
</evidence>
<dbReference type="OrthoDB" id="9793058at2"/>
<dbReference type="CDD" id="cd16345">
    <property type="entry name" value="LMWP_ArsC"/>
    <property type="match status" value="1"/>
</dbReference>
<dbReference type="STRING" id="488538.SAR116_1998"/>
<keyword evidence="1" id="KW-0059">Arsenical resistance</keyword>
<dbReference type="GO" id="GO:0008794">
    <property type="term" value="F:arsenate reductase (glutaredoxin) activity"/>
    <property type="evidence" value="ECO:0007669"/>
    <property type="project" value="UniProtKB-EC"/>
</dbReference>
<dbReference type="AlphaFoldDB" id="D5BN48"/>
<dbReference type="Proteomes" id="UP000007460">
    <property type="component" value="Chromosome"/>
</dbReference>
<reference evidence="3 4" key="1">
    <citation type="journal article" date="2010" name="J. Bacteriol.">
        <title>Complete genome sequence of "Candidatus Puniceispirillum marinum" IMCC1322, a representative of the SAR116 clade in the Alphaproteobacteria.</title>
        <authorList>
            <person name="Oh H.M."/>
            <person name="Kwon K.K."/>
            <person name="Kang I."/>
            <person name="Kang S.G."/>
            <person name="Lee J.H."/>
            <person name="Kim S.J."/>
            <person name="Cho J.C."/>
        </authorList>
    </citation>
    <scope>NUCLEOTIDE SEQUENCE [LARGE SCALE GENOMIC DNA]</scope>
    <source>
        <strain evidence="3 4">IMCC1322</strain>
    </source>
</reference>
<accession>D5BN48</accession>
<dbReference type="InterPro" id="IPR036196">
    <property type="entry name" value="Ptyr_pPase_sf"/>
</dbReference>
<dbReference type="RefSeq" id="WP_013046868.1">
    <property type="nucleotide sequence ID" value="NC_014010.1"/>
</dbReference>
<dbReference type="GO" id="GO:0046685">
    <property type="term" value="P:response to arsenic-containing substance"/>
    <property type="evidence" value="ECO:0007669"/>
    <property type="project" value="UniProtKB-KW"/>
</dbReference>
<dbReference type="SUPFAM" id="SSF52788">
    <property type="entry name" value="Phosphotyrosine protein phosphatases I"/>
    <property type="match status" value="1"/>
</dbReference>
<dbReference type="KEGG" id="apb:SAR116_1998"/>
<sequence>MSDTRPDSGQDTRNVLFLCTGNSARSLIAEGILRHRGGARYQAFSAGSKPTGMPNPHAIAVLQSYAIDTNFAASKSWDMFAGDAFGKMDIIITVCANAAGETCPIWPGHPITAHWGVEDPAAVTGSIADIDAAFALTYAQMDARISALLALGDLDLPAQLDAVRAIGALS</sequence>
<organism evidence="3 4">
    <name type="scientific">Puniceispirillum marinum (strain IMCC1322)</name>
    <dbReference type="NCBI Taxonomy" id="488538"/>
    <lineage>
        <taxon>Bacteria</taxon>
        <taxon>Pseudomonadati</taxon>
        <taxon>Pseudomonadota</taxon>
        <taxon>Alphaproteobacteria</taxon>
        <taxon>Candidatus Puniceispirillales</taxon>
        <taxon>Candidatus Puniceispirillaceae</taxon>
        <taxon>Candidatus Puniceispirillum</taxon>
    </lineage>
</organism>
<dbReference type="EC" id="1.20.4.1" evidence="3"/>
<evidence type="ECO:0000313" key="3">
    <source>
        <dbReference type="EMBL" id="ADE40241.1"/>
    </source>
</evidence>
<dbReference type="eggNOG" id="COG0394">
    <property type="taxonomic scope" value="Bacteria"/>
</dbReference>
<dbReference type="Gene3D" id="3.40.50.2300">
    <property type="match status" value="1"/>
</dbReference>